<comment type="caution">
    <text evidence="5">The sequence shown here is derived from an EMBL/GenBank/DDBJ whole genome shotgun (WGS) entry which is preliminary data.</text>
</comment>
<dbReference type="Gene3D" id="3.40.50.1100">
    <property type="match status" value="2"/>
</dbReference>
<evidence type="ECO:0000259" key="4">
    <source>
        <dbReference type="Pfam" id="PF00291"/>
    </source>
</evidence>
<evidence type="ECO:0000313" key="6">
    <source>
        <dbReference type="Proteomes" id="UP000242972"/>
    </source>
</evidence>
<evidence type="ECO:0000313" key="5">
    <source>
        <dbReference type="EMBL" id="PSR32492.1"/>
    </source>
</evidence>
<proteinExistence type="predicted"/>
<evidence type="ECO:0000256" key="3">
    <source>
        <dbReference type="ARBA" id="ARBA00023239"/>
    </source>
</evidence>
<dbReference type="CDD" id="cd01562">
    <property type="entry name" value="Thr-dehyd"/>
    <property type="match status" value="1"/>
</dbReference>
<dbReference type="GO" id="GO:0006565">
    <property type="term" value="P:L-serine catabolic process"/>
    <property type="evidence" value="ECO:0007669"/>
    <property type="project" value="TreeGrafter"/>
</dbReference>
<dbReference type="PANTHER" id="PTHR48078:SF6">
    <property type="entry name" value="L-THREONINE DEHYDRATASE CATABOLIC TDCB"/>
    <property type="match status" value="1"/>
</dbReference>
<gene>
    <name evidence="5" type="primary">eutB</name>
    <name evidence="5" type="ORF">C7B46_14065</name>
</gene>
<name>A0A2T2XDH6_9FIRM</name>
<reference evidence="5 6" key="1">
    <citation type="journal article" date="2014" name="BMC Genomics">
        <title>Comparison of environmental and isolate Sulfobacillus genomes reveals diverse carbon, sulfur, nitrogen, and hydrogen metabolisms.</title>
        <authorList>
            <person name="Justice N.B."/>
            <person name="Norman A."/>
            <person name="Brown C.T."/>
            <person name="Singh A."/>
            <person name="Thomas B.C."/>
            <person name="Banfield J.F."/>
        </authorList>
    </citation>
    <scope>NUCLEOTIDE SEQUENCE [LARGE SCALE GENOMIC DNA]</scope>
    <source>
        <strain evidence="5">AMDSBA4</strain>
    </source>
</reference>
<dbReference type="GO" id="GO:0006567">
    <property type="term" value="P:L-threonine catabolic process"/>
    <property type="evidence" value="ECO:0007669"/>
    <property type="project" value="TreeGrafter"/>
</dbReference>
<dbReference type="InterPro" id="IPR001926">
    <property type="entry name" value="TrpB-like_PALP"/>
</dbReference>
<organism evidence="5 6">
    <name type="scientific">Sulfobacillus benefaciens</name>
    <dbReference type="NCBI Taxonomy" id="453960"/>
    <lineage>
        <taxon>Bacteria</taxon>
        <taxon>Bacillati</taxon>
        <taxon>Bacillota</taxon>
        <taxon>Clostridia</taxon>
        <taxon>Eubacteriales</taxon>
        <taxon>Clostridiales Family XVII. Incertae Sedis</taxon>
        <taxon>Sulfobacillus</taxon>
    </lineage>
</organism>
<dbReference type="GO" id="GO:0004794">
    <property type="term" value="F:threonine deaminase activity"/>
    <property type="evidence" value="ECO:0007669"/>
    <property type="project" value="UniProtKB-EC"/>
</dbReference>
<keyword evidence="2" id="KW-0663">Pyridoxal phosphate</keyword>
<keyword evidence="3 5" id="KW-0456">Lyase</keyword>
<dbReference type="Pfam" id="PF00291">
    <property type="entry name" value="PALP"/>
    <property type="match status" value="1"/>
</dbReference>
<protein>
    <submittedName>
        <fullName evidence="5">Hydroxyectoine utilization dehydratase EutB</fullName>
        <ecNumber evidence="5">4.3.1.19</ecNumber>
    </submittedName>
</protein>
<dbReference type="AlphaFoldDB" id="A0A2T2XDH6"/>
<accession>A0A2T2XDH6</accession>
<dbReference type="Proteomes" id="UP000242972">
    <property type="component" value="Unassembled WGS sequence"/>
</dbReference>
<dbReference type="EC" id="4.3.1.19" evidence="5"/>
<comment type="cofactor">
    <cofactor evidence="1">
        <name>pyridoxal 5'-phosphate</name>
        <dbReference type="ChEBI" id="CHEBI:597326"/>
    </cofactor>
</comment>
<evidence type="ECO:0000256" key="2">
    <source>
        <dbReference type="ARBA" id="ARBA00022898"/>
    </source>
</evidence>
<sequence>MNSLQDWEKAIRLAASRIEPFVTHTPVVPSPWLSDRLGQSVWLKCEQFQPMGAFKIRGAANALIEYCAADRTSKAVTYSTGNHGLAVAHLCRTLGIHGTICISQHVPEHKVKKLRELGVQTVIAGKSQDQAQRVAEDLVRDQHAHLIAPFDDPAVIAGQGTIALELLEQVPDLAQVVVPVSGGGLIAGIAAWVKSQRPHVTIIGVSMERSPVMYESLRLGHPVALPEQETLADSLQGGIGLDNRYTFSMVQQWVDDVVLVSEAEIVQALVHLALREGLFVEGAAAVAVAWALRAGHKLSGPTAIILTGRNADIAPICRAVNTGIGNILQS</sequence>
<feature type="domain" description="Tryptophan synthase beta chain-like PALP" evidence="4">
    <location>
        <begin position="19"/>
        <end position="308"/>
    </location>
</feature>
<dbReference type="InterPro" id="IPR050147">
    <property type="entry name" value="Ser/Thr_Dehydratase"/>
</dbReference>
<dbReference type="PANTHER" id="PTHR48078">
    <property type="entry name" value="THREONINE DEHYDRATASE, MITOCHONDRIAL-RELATED"/>
    <property type="match status" value="1"/>
</dbReference>
<dbReference type="GO" id="GO:0009097">
    <property type="term" value="P:isoleucine biosynthetic process"/>
    <property type="evidence" value="ECO:0007669"/>
    <property type="project" value="TreeGrafter"/>
</dbReference>
<dbReference type="GO" id="GO:0003941">
    <property type="term" value="F:L-serine ammonia-lyase activity"/>
    <property type="evidence" value="ECO:0007669"/>
    <property type="project" value="TreeGrafter"/>
</dbReference>
<evidence type="ECO:0000256" key="1">
    <source>
        <dbReference type="ARBA" id="ARBA00001933"/>
    </source>
</evidence>
<dbReference type="SUPFAM" id="SSF53686">
    <property type="entry name" value="Tryptophan synthase beta subunit-like PLP-dependent enzymes"/>
    <property type="match status" value="1"/>
</dbReference>
<dbReference type="EMBL" id="PXYW01000039">
    <property type="protein sequence ID" value="PSR32492.1"/>
    <property type="molecule type" value="Genomic_DNA"/>
</dbReference>
<dbReference type="InterPro" id="IPR036052">
    <property type="entry name" value="TrpB-like_PALP_sf"/>
</dbReference>